<protein>
    <submittedName>
        <fullName evidence="2">Uncharacterized protein</fullName>
    </submittedName>
</protein>
<reference evidence="2" key="1">
    <citation type="journal article" date="2015" name="Nature">
        <title>Complex archaea that bridge the gap between prokaryotes and eukaryotes.</title>
        <authorList>
            <person name="Spang A."/>
            <person name="Saw J.H."/>
            <person name="Jorgensen S.L."/>
            <person name="Zaremba-Niedzwiedzka K."/>
            <person name="Martijn J."/>
            <person name="Lind A.E."/>
            <person name="van Eijk R."/>
            <person name="Schleper C."/>
            <person name="Guy L."/>
            <person name="Ettema T.J."/>
        </authorList>
    </citation>
    <scope>NUCLEOTIDE SEQUENCE</scope>
</reference>
<dbReference type="EMBL" id="LAZR01000321">
    <property type="protein sequence ID" value="KKN74714.1"/>
    <property type="molecule type" value="Genomic_DNA"/>
</dbReference>
<accession>A0A0F9T654</accession>
<evidence type="ECO:0000256" key="1">
    <source>
        <dbReference type="SAM" id="Phobius"/>
    </source>
</evidence>
<feature type="transmembrane region" description="Helical" evidence="1">
    <location>
        <begin position="7"/>
        <end position="33"/>
    </location>
</feature>
<name>A0A0F9T654_9ZZZZ</name>
<evidence type="ECO:0000313" key="2">
    <source>
        <dbReference type="EMBL" id="KKN74714.1"/>
    </source>
</evidence>
<dbReference type="AlphaFoldDB" id="A0A0F9T654"/>
<keyword evidence="1" id="KW-1133">Transmembrane helix</keyword>
<gene>
    <name evidence="2" type="ORF">LCGC14_0387560</name>
</gene>
<comment type="caution">
    <text evidence="2">The sequence shown here is derived from an EMBL/GenBank/DDBJ whole genome shotgun (WGS) entry which is preliminary data.</text>
</comment>
<sequence>MKALGKFSLYLARVIFEALVLGVVLALAIYYIFSYLGI</sequence>
<keyword evidence="1" id="KW-0472">Membrane</keyword>
<organism evidence="2">
    <name type="scientific">marine sediment metagenome</name>
    <dbReference type="NCBI Taxonomy" id="412755"/>
    <lineage>
        <taxon>unclassified sequences</taxon>
        <taxon>metagenomes</taxon>
        <taxon>ecological metagenomes</taxon>
    </lineage>
</organism>
<keyword evidence="1" id="KW-0812">Transmembrane</keyword>
<proteinExistence type="predicted"/>